<accession>A0AAV1IMB6</accession>
<dbReference type="EMBL" id="CAUYUE010000018">
    <property type="protein sequence ID" value="CAK0787961.1"/>
    <property type="molecule type" value="Genomic_DNA"/>
</dbReference>
<dbReference type="InterPro" id="IPR058541">
    <property type="entry name" value="Ig_TPPC8_1st"/>
</dbReference>
<name>A0AAV1IMB6_9CHLO</name>
<dbReference type="GO" id="GO:1990072">
    <property type="term" value="C:TRAPPIII protein complex"/>
    <property type="evidence" value="ECO:0007669"/>
    <property type="project" value="TreeGrafter"/>
</dbReference>
<feature type="domain" description="TPPC8 second Ig-like" evidence="3">
    <location>
        <begin position="882"/>
        <end position="1009"/>
    </location>
</feature>
<evidence type="ECO:0000313" key="5">
    <source>
        <dbReference type="EMBL" id="CAK0787961.1"/>
    </source>
</evidence>
<dbReference type="Pfam" id="PF24542">
    <property type="entry name" value="Ig_TPPC8_C"/>
    <property type="match status" value="1"/>
</dbReference>
<feature type="domain" description="TPPC8 first Ig-like" evidence="4">
    <location>
        <begin position="715"/>
        <end position="834"/>
    </location>
</feature>
<feature type="compositionally biased region" description="Low complexity" evidence="1">
    <location>
        <begin position="762"/>
        <end position="772"/>
    </location>
</feature>
<sequence length="1374" mass="148711">MIVYNDRVCTRYRSSIDLPGALKSGRGSMDLREWIGEQITPAVMVISSPEIEALCQESNGLSMVDLLRPFGFLQQLSVPVRTVGEQAYRIRELRVRFFRADMMYKPSHEAADDYLKGVVNAAGRENSSAQSPDVLAALRDGTVGELAESVPSWRRYRQEFLRTMAFGEHETFDHPVACLLVLHAHADKPVEAFGQMFHGAPRPPLMKTGRMEHRLVMHHLLVHADNAAAEGGYGRSEEKLKAARAALGQAAVHLIRINSIKGDPGAVLGHERIWRAPLPGCLPSGGAGEPPSRPPVPAAGLGACLTMSNLDDIKRFIEDFAVRALLPAMEARVRALNHQVKSTRKGLTNQLKTLLWRKPSTGSAVSMPGRDSPLSGSVHGGSVHGGAANGGLTAYSGTSIESQMRSLADLAFLMQDYEMALSTLRLLSSDLKTDKKWRQYAGAQETMALAMIMTNAPVSEIVATFKEAYTRYSHLTDGGANKELVRYTTRAMMLAAEFAKQQGLFSEANYALMKAHYQEENLRSGLLLEQGALCLLRARPPRLRRFAFHMTLAGLRFNACEQQVLGARAYRSVLPVYAGHRWYFIEEHIHDVLGKQDLESGRHEAALEHFAAIIACPSSPPYYQAFYLQQFLDCVTATTEAKGSAPVLELPLPVIDASRVRVHSDDQVCHAGAESRALPEEDWRLLEAPLMAGADIQVASWLDGVSSVKLSSLALNTAVVGEPVEVLVSVSNPLGLELSISRMKLSFEAETSSQSDAEEASDASAAPGEAPVPALEAAPESIATADESEVTLKPHESAWVALRLRPLRPGLLTLTGVEWLLNDAAPGRKAFALRPPPSHMRTASRVPSRVEGQSQCLSFTVLPALPKLEARVEGLPDCFLEGELRRCTLVLRNSGASALRGIRAVTSGPGVHLAPGNAELDSPSVDAVLTEGHEQASTSGASERLEETGIPLRRGMRRCAWHASRALRPQEEVRWPLWVHPRDRGPFSFHLSFYYEPLTPVEGIKHRLLRLRHVVDVVPALSVAAEITASRTDLESFILRLTVQGQQPVALRQIRSMRPGWSLAALQSRSDAQKGPPRPSASLAADLPVSTALASSLYCRLHPPGPSSASSASSGGNASQSGCLAFFHAEHMRALQPEPEPEQMSQRASKASLDKAAAQAQPLPLASQPAEARGEGNGSSSADMALIWMLQGPDGQPTRFGAHHFYDLQEKEKAQLRAVMAGRAQLQHNFQRDGSCAARLTLRLRNCSDAAVSVCVEAGASQQSAASAVWRSIPPAPAASSASGQSTVPEPVAGRAALGCPAGPDYTWTGSTRSLLPELRPGQSAEVPLEISVHVPGALEVNDCLIRWAAADKQYQQSGPSFLLRVEEMSSLQG</sequence>
<dbReference type="Pfam" id="PF12739">
    <property type="entry name" value="TRAPPC-Trs85"/>
    <property type="match status" value="1"/>
</dbReference>
<dbReference type="PANTHER" id="PTHR12975:SF6">
    <property type="entry name" value="TRAFFICKING PROTEIN PARTICLE COMPLEX SUBUNIT 8"/>
    <property type="match status" value="1"/>
</dbReference>
<dbReference type="PANTHER" id="PTHR12975">
    <property type="entry name" value="TRANSPORT PROTEIN TRAPP"/>
    <property type="match status" value="1"/>
</dbReference>
<keyword evidence="6" id="KW-1185">Reference proteome</keyword>
<dbReference type="Pfam" id="PF24544">
    <property type="entry name" value="Ig_TPPC8_2nd"/>
    <property type="match status" value="1"/>
</dbReference>
<reference evidence="5 6" key="1">
    <citation type="submission" date="2023-10" db="EMBL/GenBank/DDBJ databases">
        <authorList>
            <person name="Maclean D."/>
            <person name="Macfadyen A."/>
        </authorList>
    </citation>
    <scope>NUCLEOTIDE SEQUENCE [LARGE SCALE GENOMIC DNA]</scope>
</reference>
<dbReference type="InterPro" id="IPR057651">
    <property type="entry name" value="Ig_TPPC8_C"/>
</dbReference>
<dbReference type="InterPro" id="IPR058538">
    <property type="entry name" value="Ig_TPPC8_2nd"/>
</dbReference>
<feature type="compositionally biased region" description="Low complexity" evidence="1">
    <location>
        <begin position="1156"/>
        <end position="1171"/>
    </location>
</feature>
<evidence type="ECO:0000259" key="2">
    <source>
        <dbReference type="Pfam" id="PF24542"/>
    </source>
</evidence>
<feature type="domain" description="TPPC8 C-terminal Ig-like" evidence="2">
    <location>
        <begin position="1224"/>
        <end position="1342"/>
    </location>
</feature>
<evidence type="ECO:0000313" key="6">
    <source>
        <dbReference type="Proteomes" id="UP001314263"/>
    </source>
</evidence>
<dbReference type="Proteomes" id="UP001314263">
    <property type="component" value="Unassembled WGS sequence"/>
</dbReference>
<feature type="region of interest" description="Disordered" evidence="1">
    <location>
        <begin position="1275"/>
        <end position="1296"/>
    </location>
</feature>
<dbReference type="Pfam" id="PF24545">
    <property type="entry name" value="Ig_TPPC8_1st"/>
    <property type="match status" value="1"/>
</dbReference>
<evidence type="ECO:0000256" key="1">
    <source>
        <dbReference type="SAM" id="MobiDB-lite"/>
    </source>
</evidence>
<comment type="caution">
    <text evidence="5">The sequence shown here is derived from an EMBL/GenBank/DDBJ whole genome shotgun (WGS) entry which is preliminary data.</text>
</comment>
<evidence type="ECO:0008006" key="7">
    <source>
        <dbReference type="Google" id="ProtNLM"/>
    </source>
</evidence>
<dbReference type="InterPro" id="IPR024420">
    <property type="entry name" value="TRAPP_III_complex_Trs85"/>
</dbReference>
<protein>
    <recommendedName>
        <fullName evidence="7">Trafficking protein particle complex subunit 8</fullName>
    </recommendedName>
</protein>
<evidence type="ECO:0000259" key="4">
    <source>
        <dbReference type="Pfam" id="PF24545"/>
    </source>
</evidence>
<proteinExistence type="predicted"/>
<evidence type="ECO:0000259" key="3">
    <source>
        <dbReference type="Pfam" id="PF24544"/>
    </source>
</evidence>
<organism evidence="5 6">
    <name type="scientific">Coccomyxa viridis</name>
    <dbReference type="NCBI Taxonomy" id="1274662"/>
    <lineage>
        <taxon>Eukaryota</taxon>
        <taxon>Viridiplantae</taxon>
        <taxon>Chlorophyta</taxon>
        <taxon>core chlorophytes</taxon>
        <taxon>Trebouxiophyceae</taxon>
        <taxon>Trebouxiophyceae incertae sedis</taxon>
        <taxon>Coccomyxaceae</taxon>
        <taxon>Coccomyxa</taxon>
    </lineage>
</organism>
<feature type="region of interest" description="Disordered" evidence="1">
    <location>
        <begin position="750"/>
        <end position="772"/>
    </location>
</feature>
<feature type="region of interest" description="Disordered" evidence="1">
    <location>
        <begin position="360"/>
        <end position="379"/>
    </location>
</feature>
<gene>
    <name evidence="5" type="ORF">CVIRNUC_011183</name>
</gene>
<feature type="region of interest" description="Disordered" evidence="1">
    <location>
        <begin position="1137"/>
        <end position="1179"/>
    </location>
</feature>